<keyword evidence="1" id="KW-0472">Membrane</keyword>
<comment type="caution">
    <text evidence="2">The sequence shown here is derived from an EMBL/GenBank/DDBJ whole genome shotgun (WGS) entry which is preliminary data.</text>
</comment>
<keyword evidence="3" id="KW-1185">Reference proteome</keyword>
<feature type="transmembrane region" description="Helical" evidence="1">
    <location>
        <begin position="12"/>
        <end position="34"/>
    </location>
</feature>
<sequence>MKVFIEEQKFTQPLVIIGLAIAVIGAIVSVIVRLETISQSNLTEKLTALSGVIIVLLVILLFLNLKLKTRIDEQGIFYQFYPFHRSFKVIPWNTISNLYIRRYDAIFEFGGWGMKSILRKNKGKSYTTKGNIGLQLELNNGDKILIGTQKKEELQRVLNTYNKKAAYD</sequence>
<keyword evidence="1" id="KW-0812">Transmembrane</keyword>
<feature type="transmembrane region" description="Helical" evidence="1">
    <location>
        <begin position="46"/>
        <end position="65"/>
    </location>
</feature>
<protein>
    <recommendedName>
        <fullName evidence="4">PH domain-containing protein</fullName>
    </recommendedName>
</protein>
<dbReference type="Proteomes" id="UP001597032">
    <property type="component" value="Unassembled WGS sequence"/>
</dbReference>
<accession>A0ABW2Z5U1</accession>
<name>A0ABW2Z5U1_9FLAO</name>
<proteinExistence type="predicted"/>
<dbReference type="RefSeq" id="WP_372801630.1">
    <property type="nucleotide sequence ID" value="NZ_JBHTIC010000005.1"/>
</dbReference>
<evidence type="ECO:0000313" key="2">
    <source>
        <dbReference type="EMBL" id="MFD0761052.1"/>
    </source>
</evidence>
<organism evidence="2 3">
    <name type="scientific">Lutibacter aestuarii</name>
    <dbReference type="NCBI Taxonomy" id="861111"/>
    <lineage>
        <taxon>Bacteria</taxon>
        <taxon>Pseudomonadati</taxon>
        <taxon>Bacteroidota</taxon>
        <taxon>Flavobacteriia</taxon>
        <taxon>Flavobacteriales</taxon>
        <taxon>Flavobacteriaceae</taxon>
        <taxon>Lutibacter</taxon>
    </lineage>
</organism>
<evidence type="ECO:0008006" key="4">
    <source>
        <dbReference type="Google" id="ProtNLM"/>
    </source>
</evidence>
<keyword evidence="1" id="KW-1133">Transmembrane helix</keyword>
<evidence type="ECO:0000256" key="1">
    <source>
        <dbReference type="SAM" id="Phobius"/>
    </source>
</evidence>
<dbReference type="EMBL" id="JBHTIC010000005">
    <property type="protein sequence ID" value="MFD0761052.1"/>
    <property type="molecule type" value="Genomic_DNA"/>
</dbReference>
<reference evidence="3" key="1">
    <citation type="journal article" date="2019" name="Int. J. Syst. Evol. Microbiol.">
        <title>The Global Catalogue of Microorganisms (GCM) 10K type strain sequencing project: providing services to taxonomists for standard genome sequencing and annotation.</title>
        <authorList>
            <consortium name="The Broad Institute Genomics Platform"/>
            <consortium name="The Broad Institute Genome Sequencing Center for Infectious Disease"/>
            <person name="Wu L."/>
            <person name="Ma J."/>
        </authorList>
    </citation>
    <scope>NUCLEOTIDE SEQUENCE [LARGE SCALE GENOMIC DNA]</scope>
    <source>
        <strain evidence="3">CCUG 60022</strain>
    </source>
</reference>
<gene>
    <name evidence="2" type="ORF">ACFQZW_03070</name>
</gene>
<evidence type="ECO:0000313" key="3">
    <source>
        <dbReference type="Proteomes" id="UP001597032"/>
    </source>
</evidence>